<evidence type="ECO:0000313" key="2">
    <source>
        <dbReference type="Proteomes" id="UP000299102"/>
    </source>
</evidence>
<protein>
    <submittedName>
        <fullName evidence="1">Uncharacterized protein</fullName>
    </submittedName>
</protein>
<name>A0A4C1T5Q3_EUMVA</name>
<dbReference type="OrthoDB" id="8194935at2759"/>
<dbReference type="AlphaFoldDB" id="A0A4C1T5Q3"/>
<organism evidence="1 2">
    <name type="scientific">Eumeta variegata</name>
    <name type="common">Bagworm moth</name>
    <name type="synonym">Eumeta japonica</name>
    <dbReference type="NCBI Taxonomy" id="151549"/>
    <lineage>
        <taxon>Eukaryota</taxon>
        <taxon>Metazoa</taxon>
        <taxon>Ecdysozoa</taxon>
        <taxon>Arthropoda</taxon>
        <taxon>Hexapoda</taxon>
        <taxon>Insecta</taxon>
        <taxon>Pterygota</taxon>
        <taxon>Neoptera</taxon>
        <taxon>Endopterygota</taxon>
        <taxon>Lepidoptera</taxon>
        <taxon>Glossata</taxon>
        <taxon>Ditrysia</taxon>
        <taxon>Tineoidea</taxon>
        <taxon>Psychidae</taxon>
        <taxon>Oiketicinae</taxon>
        <taxon>Eumeta</taxon>
    </lineage>
</organism>
<dbReference type="EMBL" id="BGZK01004528">
    <property type="protein sequence ID" value="GBP09464.1"/>
    <property type="molecule type" value="Genomic_DNA"/>
</dbReference>
<sequence>MMKRSIPPYPYLEVNLKINSKKNNGNPILAYLLPSSIKYFSLSRPTIQFVPTSLVSIERERNRSSLMILSVIIIVSRKFIRRVLYKPAQTRSHDQTTVVAQREDNITQKGVNWHPAADMLSFRVESDTQECTKRNICPLRFWDLMGFVAPVTLLAKLIIKSLGTTNPKPEFPLMADLPSYRVREAKAFVTQEQTMRYRFYIIPYAAAYTKSSLRMSLRMFGDESGA</sequence>
<reference evidence="1 2" key="1">
    <citation type="journal article" date="2019" name="Commun. Biol.">
        <title>The bagworm genome reveals a unique fibroin gene that provides high tensile strength.</title>
        <authorList>
            <person name="Kono N."/>
            <person name="Nakamura H."/>
            <person name="Ohtoshi R."/>
            <person name="Tomita M."/>
            <person name="Numata K."/>
            <person name="Arakawa K."/>
        </authorList>
    </citation>
    <scope>NUCLEOTIDE SEQUENCE [LARGE SCALE GENOMIC DNA]</scope>
</reference>
<keyword evidence="2" id="KW-1185">Reference proteome</keyword>
<comment type="caution">
    <text evidence="1">The sequence shown here is derived from an EMBL/GenBank/DDBJ whole genome shotgun (WGS) entry which is preliminary data.</text>
</comment>
<proteinExistence type="predicted"/>
<evidence type="ECO:0000313" key="1">
    <source>
        <dbReference type="EMBL" id="GBP09464.1"/>
    </source>
</evidence>
<accession>A0A4C1T5Q3</accession>
<dbReference type="Proteomes" id="UP000299102">
    <property type="component" value="Unassembled WGS sequence"/>
</dbReference>
<gene>
    <name evidence="1" type="ORF">EVAR_101121_1</name>
</gene>